<dbReference type="AlphaFoldDB" id="A0A4Y8Q616"/>
<gene>
    <name evidence="2" type="ORF">B5M42_06325</name>
</gene>
<dbReference type="GO" id="GO:0035438">
    <property type="term" value="F:cyclic-di-GMP binding"/>
    <property type="evidence" value="ECO:0007669"/>
    <property type="project" value="InterPro"/>
</dbReference>
<feature type="domain" description="PilZ" evidence="1">
    <location>
        <begin position="112"/>
        <end position="218"/>
    </location>
</feature>
<dbReference type="Proteomes" id="UP000298246">
    <property type="component" value="Unassembled WGS sequence"/>
</dbReference>
<keyword evidence="3" id="KW-1185">Reference proteome</keyword>
<evidence type="ECO:0000259" key="1">
    <source>
        <dbReference type="Pfam" id="PF07238"/>
    </source>
</evidence>
<evidence type="ECO:0000313" key="3">
    <source>
        <dbReference type="Proteomes" id="UP000298246"/>
    </source>
</evidence>
<dbReference type="EMBL" id="MYFO01000006">
    <property type="protein sequence ID" value="TFE89706.1"/>
    <property type="molecule type" value="Genomic_DNA"/>
</dbReference>
<protein>
    <submittedName>
        <fullName evidence="2">PilZ domain-containing protein</fullName>
    </submittedName>
</protein>
<dbReference type="RefSeq" id="WP_134750888.1">
    <property type="nucleotide sequence ID" value="NZ_MYFO02000006.1"/>
</dbReference>
<organism evidence="2 3">
    <name type="scientific">Paenibacillus athensensis</name>
    <dbReference type="NCBI Taxonomy" id="1967502"/>
    <lineage>
        <taxon>Bacteria</taxon>
        <taxon>Bacillati</taxon>
        <taxon>Bacillota</taxon>
        <taxon>Bacilli</taxon>
        <taxon>Bacillales</taxon>
        <taxon>Paenibacillaceae</taxon>
        <taxon>Paenibacillus</taxon>
    </lineage>
</organism>
<reference evidence="2 3" key="1">
    <citation type="submission" date="2017-03" db="EMBL/GenBank/DDBJ databases">
        <title>Isolation of Levoglucosan Utilizing Bacteria.</title>
        <authorList>
            <person name="Arya A.S."/>
        </authorList>
    </citation>
    <scope>NUCLEOTIDE SEQUENCE [LARGE SCALE GENOMIC DNA]</scope>
    <source>
        <strain evidence="2 3">MEC069</strain>
    </source>
</reference>
<dbReference type="OrthoDB" id="2563492at2"/>
<evidence type="ECO:0000313" key="2">
    <source>
        <dbReference type="EMBL" id="TFE89706.1"/>
    </source>
</evidence>
<dbReference type="Pfam" id="PF07238">
    <property type="entry name" value="PilZ"/>
    <property type="match status" value="1"/>
</dbReference>
<proteinExistence type="predicted"/>
<dbReference type="Gene3D" id="2.40.10.220">
    <property type="entry name" value="predicted glycosyltransferase like domains"/>
    <property type="match status" value="1"/>
</dbReference>
<name>A0A4Y8Q616_9BACL</name>
<sequence>MNWNQAIELELLAPKADCRLIIVGETNDGQPFCYEDKFAIQRIGPAEFTALLEFPGINPLEKLDHVSFIEFSFRERGVLYFTFVDLLQLDVRRTSCLLTLSVPGELTTQQSRQYTRISMLARTPITARIVGLRRKATHAGTVFSGQMLDISGGGLSFITSNRMFYPLYLELSFVLPGQTSKMTVCGEIVRVSNFANDSYRIAVEFCNTPDAILYRIDDYCTSTVNGQG</sequence>
<dbReference type="InterPro" id="IPR009875">
    <property type="entry name" value="PilZ_domain"/>
</dbReference>
<accession>A0A4Y8Q616</accession>
<comment type="caution">
    <text evidence="2">The sequence shown here is derived from an EMBL/GenBank/DDBJ whole genome shotgun (WGS) entry which is preliminary data.</text>
</comment>